<dbReference type="Proteomes" id="UP001500058">
    <property type="component" value="Unassembled WGS sequence"/>
</dbReference>
<comment type="caution">
    <text evidence="2">The sequence shown here is derived from an EMBL/GenBank/DDBJ whole genome shotgun (WGS) entry which is preliminary data.</text>
</comment>
<evidence type="ECO:0000313" key="3">
    <source>
        <dbReference type="Proteomes" id="UP001500058"/>
    </source>
</evidence>
<feature type="compositionally biased region" description="Gly residues" evidence="1">
    <location>
        <begin position="30"/>
        <end position="39"/>
    </location>
</feature>
<evidence type="ECO:0000313" key="2">
    <source>
        <dbReference type="EMBL" id="GAA2401863.1"/>
    </source>
</evidence>
<feature type="region of interest" description="Disordered" evidence="1">
    <location>
        <begin position="1"/>
        <end position="69"/>
    </location>
</feature>
<feature type="compositionally biased region" description="Basic residues" evidence="1">
    <location>
        <begin position="59"/>
        <end position="69"/>
    </location>
</feature>
<protein>
    <recommendedName>
        <fullName evidence="4">Integrase</fullName>
    </recommendedName>
</protein>
<proteinExistence type="predicted"/>
<dbReference type="EMBL" id="BAAATJ010000013">
    <property type="protein sequence ID" value="GAA2401863.1"/>
    <property type="molecule type" value="Genomic_DNA"/>
</dbReference>
<gene>
    <name evidence="2" type="ORF">GCM10010420_31100</name>
</gene>
<name>A0ABN3IDP2_9ACTN</name>
<evidence type="ECO:0008006" key="4">
    <source>
        <dbReference type="Google" id="ProtNLM"/>
    </source>
</evidence>
<organism evidence="2 3">
    <name type="scientific">Streptomyces glaucosporus</name>
    <dbReference type="NCBI Taxonomy" id="284044"/>
    <lineage>
        <taxon>Bacteria</taxon>
        <taxon>Bacillati</taxon>
        <taxon>Actinomycetota</taxon>
        <taxon>Actinomycetes</taxon>
        <taxon>Kitasatosporales</taxon>
        <taxon>Streptomycetaceae</taxon>
        <taxon>Streptomyces</taxon>
    </lineage>
</organism>
<keyword evidence="3" id="KW-1185">Reference proteome</keyword>
<accession>A0ABN3IDP2</accession>
<reference evidence="2 3" key="1">
    <citation type="journal article" date="2019" name="Int. J. Syst. Evol. Microbiol.">
        <title>The Global Catalogue of Microorganisms (GCM) 10K type strain sequencing project: providing services to taxonomists for standard genome sequencing and annotation.</title>
        <authorList>
            <consortium name="The Broad Institute Genomics Platform"/>
            <consortium name="The Broad Institute Genome Sequencing Center for Infectious Disease"/>
            <person name="Wu L."/>
            <person name="Ma J."/>
        </authorList>
    </citation>
    <scope>NUCLEOTIDE SEQUENCE [LARGE SCALE GENOMIC DNA]</scope>
    <source>
        <strain evidence="2 3">JCM 6921</strain>
    </source>
</reference>
<evidence type="ECO:0000256" key="1">
    <source>
        <dbReference type="SAM" id="MobiDB-lite"/>
    </source>
</evidence>
<sequence length="143" mass="15819">MGRSGGQSLGSRRYRDAAEQGRSRRRGRIIGTGGLPGRAGGDRPRRVRAVRPSTEGRGHRPRVQQHRGLHPQKSNFTLGAELGLTVGLWESQLKTLLQSCAHISNHLDYSAKAYAKEDDEIAAQMRHRSGAAMSVSEIEKFYK</sequence>
<feature type="compositionally biased region" description="Basic and acidic residues" evidence="1">
    <location>
        <begin position="13"/>
        <end position="22"/>
    </location>
</feature>